<dbReference type="Proteomes" id="UP000308054">
    <property type="component" value="Unassembled WGS sequence"/>
</dbReference>
<comment type="subcellular location">
    <subcellularLocation>
        <location evidence="1">Membrane</location>
        <topology evidence="1">Multi-pass membrane protein</topology>
    </subcellularLocation>
</comment>
<evidence type="ECO:0000256" key="5">
    <source>
        <dbReference type="SAM" id="Phobius"/>
    </source>
</evidence>
<dbReference type="GO" id="GO:0016020">
    <property type="term" value="C:membrane"/>
    <property type="evidence" value="ECO:0007669"/>
    <property type="project" value="UniProtKB-SubCell"/>
</dbReference>
<feature type="domain" description="O-antigen ligase-related" evidence="6">
    <location>
        <begin position="211"/>
        <end position="350"/>
    </location>
</feature>
<feature type="transmembrane region" description="Helical" evidence="5">
    <location>
        <begin position="25"/>
        <end position="45"/>
    </location>
</feature>
<keyword evidence="4 5" id="KW-0472">Membrane</keyword>
<keyword evidence="2 5" id="KW-0812">Transmembrane</keyword>
<reference evidence="7 8" key="1">
    <citation type="journal article" date="2017" name="Int. J. Syst. Evol. Microbiol.">
        <title>Marinicauda algicola sp. nov., isolated from a marine red alga Rhodosorus marinus.</title>
        <authorList>
            <person name="Jeong S.E."/>
            <person name="Jeon S.H."/>
            <person name="Chun B.H."/>
            <person name="Kim D.W."/>
            <person name="Jeon C.O."/>
        </authorList>
    </citation>
    <scope>NUCLEOTIDE SEQUENCE [LARGE SCALE GENOMIC DNA]</scope>
    <source>
        <strain evidence="7 8">JCM 31718</strain>
    </source>
</reference>
<feature type="transmembrane region" description="Helical" evidence="5">
    <location>
        <begin position="54"/>
        <end position="73"/>
    </location>
</feature>
<dbReference type="EMBL" id="SRXW01000004">
    <property type="protein sequence ID" value="TGY87792.1"/>
    <property type="molecule type" value="Genomic_DNA"/>
</dbReference>
<evidence type="ECO:0000256" key="2">
    <source>
        <dbReference type="ARBA" id="ARBA00022692"/>
    </source>
</evidence>
<feature type="transmembrane region" description="Helical" evidence="5">
    <location>
        <begin position="245"/>
        <end position="268"/>
    </location>
</feature>
<evidence type="ECO:0000256" key="3">
    <source>
        <dbReference type="ARBA" id="ARBA00022989"/>
    </source>
</evidence>
<evidence type="ECO:0000313" key="7">
    <source>
        <dbReference type="EMBL" id="TGY87792.1"/>
    </source>
</evidence>
<gene>
    <name evidence="7" type="ORF">E5163_12765</name>
</gene>
<keyword evidence="7" id="KW-0436">Ligase</keyword>
<feature type="transmembrane region" description="Helical" evidence="5">
    <location>
        <begin position="112"/>
        <end position="131"/>
    </location>
</feature>
<keyword evidence="3 5" id="KW-1133">Transmembrane helix</keyword>
<dbReference type="AlphaFoldDB" id="A0A4S2GYD8"/>
<accession>A0A4S2GYD8</accession>
<feature type="transmembrane region" description="Helical" evidence="5">
    <location>
        <begin position="209"/>
        <end position="233"/>
    </location>
</feature>
<dbReference type="GO" id="GO:0016874">
    <property type="term" value="F:ligase activity"/>
    <property type="evidence" value="ECO:0007669"/>
    <property type="project" value="UniProtKB-KW"/>
</dbReference>
<feature type="transmembrane region" description="Helical" evidence="5">
    <location>
        <begin position="137"/>
        <end position="159"/>
    </location>
</feature>
<evidence type="ECO:0000256" key="1">
    <source>
        <dbReference type="ARBA" id="ARBA00004141"/>
    </source>
</evidence>
<comment type="caution">
    <text evidence="7">The sequence shown here is derived from an EMBL/GenBank/DDBJ whole genome shotgun (WGS) entry which is preliminary data.</text>
</comment>
<dbReference type="InterPro" id="IPR007016">
    <property type="entry name" value="O-antigen_ligase-rel_domated"/>
</dbReference>
<organism evidence="7 8">
    <name type="scientific">Marinicauda algicola</name>
    <dbReference type="NCBI Taxonomy" id="2029849"/>
    <lineage>
        <taxon>Bacteria</taxon>
        <taxon>Pseudomonadati</taxon>
        <taxon>Pseudomonadota</taxon>
        <taxon>Alphaproteobacteria</taxon>
        <taxon>Maricaulales</taxon>
        <taxon>Maricaulaceae</taxon>
        <taxon>Marinicauda</taxon>
    </lineage>
</organism>
<feature type="transmembrane region" description="Helical" evidence="5">
    <location>
        <begin position="85"/>
        <end position="103"/>
    </location>
</feature>
<evidence type="ECO:0000256" key="4">
    <source>
        <dbReference type="ARBA" id="ARBA00023136"/>
    </source>
</evidence>
<dbReference type="InterPro" id="IPR051533">
    <property type="entry name" value="WaaL-like"/>
</dbReference>
<sequence>MSAWELAVRWRAAAPRVSGVRLLEGVAGVVLVLLFSQALVGPLFADPANPDASAVLRLIWPPVYAVTLLLMLARPGAVLDHLGGAWPILLLVGLALASMLWSLDPGVTLRRAIALVFTTLFGIWLAAAFSWRELLRVLAAGFAILAAGSFLAGALVPGFGVMQEIHPGAWKGLWWEKNTLGAMMAWALLAFLAAGALDRHYGALWRALVPLALLLVLLSTSKTALLASLVAIAGTGSIALARKGFGFAALTMSAGLLGVLALGFVLAIGPGVILEMLGRDATLTGRTDIWAALVRLIAERPWTGFGYGAFWETDGGPVHWVRLATAWDVPTAHNAWIETALALGLPGLGLALFVYLRALVGGFARLFAGRETYWALPFLVMWGVISLSESSMLQQNSLVWAVLVATAVKLSAPRDQA</sequence>
<dbReference type="OrthoDB" id="4391260at2"/>
<dbReference type="PANTHER" id="PTHR37422">
    <property type="entry name" value="TEICHURONIC ACID BIOSYNTHESIS PROTEIN TUAE"/>
    <property type="match status" value="1"/>
</dbReference>
<feature type="transmembrane region" description="Helical" evidence="5">
    <location>
        <begin position="180"/>
        <end position="197"/>
    </location>
</feature>
<proteinExistence type="predicted"/>
<protein>
    <submittedName>
        <fullName evidence="7">O-antigen ligase family protein</fullName>
    </submittedName>
</protein>
<evidence type="ECO:0000313" key="8">
    <source>
        <dbReference type="Proteomes" id="UP000308054"/>
    </source>
</evidence>
<dbReference type="PANTHER" id="PTHR37422:SF17">
    <property type="entry name" value="O-ANTIGEN LIGASE"/>
    <property type="match status" value="1"/>
</dbReference>
<name>A0A4S2GYD8_9PROT</name>
<evidence type="ECO:0000259" key="6">
    <source>
        <dbReference type="Pfam" id="PF04932"/>
    </source>
</evidence>
<feature type="transmembrane region" description="Helical" evidence="5">
    <location>
        <begin position="340"/>
        <end position="360"/>
    </location>
</feature>
<dbReference type="Pfam" id="PF04932">
    <property type="entry name" value="Wzy_C"/>
    <property type="match status" value="1"/>
</dbReference>
<keyword evidence="8" id="KW-1185">Reference proteome</keyword>
<dbReference type="RefSeq" id="WP_135996607.1">
    <property type="nucleotide sequence ID" value="NZ_CP071057.1"/>
</dbReference>